<organism evidence="1 2">
    <name type="scientific">Vibrio metoecus</name>
    <dbReference type="NCBI Taxonomy" id="1481663"/>
    <lineage>
        <taxon>Bacteria</taxon>
        <taxon>Pseudomonadati</taxon>
        <taxon>Pseudomonadota</taxon>
        <taxon>Gammaproteobacteria</taxon>
        <taxon>Vibrionales</taxon>
        <taxon>Vibrionaceae</taxon>
        <taxon>Vibrio</taxon>
    </lineage>
</organism>
<reference evidence="1 2" key="1">
    <citation type="submission" date="2014-04" db="EMBL/GenBank/DDBJ databases">
        <title>Vibrio metecus sp. nov., a close relative of Vibrio cholerae isolated from coastal brackish ponds and clinical specimens.</title>
        <authorList>
            <person name="Kirchberger P.C."/>
            <person name="Turnsek M."/>
            <person name="Hunt D.E."/>
            <person name="Haley B.J."/>
            <person name="Colwell R."/>
            <person name="Polz M.F."/>
            <person name="Tarr C.L."/>
            <person name="Boucher Y."/>
        </authorList>
    </citation>
    <scope>NUCLEOTIDE SEQUENCE [LARGE SCALE GENOMIC DNA]</scope>
    <source>
        <strain evidence="2">PPCK-2014</strain>
    </source>
</reference>
<name>A0ABR4S115_VIBMT</name>
<gene>
    <name evidence="1" type="ORF">DP83_11600</name>
</gene>
<accession>A0ABR4S115</accession>
<evidence type="ECO:0000313" key="2">
    <source>
        <dbReference type="Proteomes" id="UP000027331"/>
    </source>
</evidence>
<keyword evidence="2" id="KW-1185">Reference proteome</keyword>
<proteinExistence type="predicted"/>
<dbReference type="Proteomes" id="UP000027331">
    <property type="component" value="Unassembled WGS sequence"/>
</dbReference>
<comment type="caution">
    <text evidence="1">The sequence shown here is derived from an EMBL/GenBank/DDBJ whole genome shotgun (WGS) entry which is preliminary data.</text>
</comment>
<evidence type="ECO:0008006" key="3">
    <source>
        <dbReference type="Google" id="ProtNLM"/>
    </source>
</evidence>
<protein>
    <recommendedName>
        <fullName evidence="3">DUF2489 domain-containing protein</fullName>
    </recommendedName>
</protein>
<evidence type="ECO:0000313" key="1">
    <source>
        <dbReference type="EMBL" id="KDO15663.1"/>
    </source>
</evidence>
<sequence length="146" mass="16314">MYESLLPLAGVVLGAVLAGSFQYLTMKKQIQNDSIKLRTQILADRSKSAAERKTAYLLEWLPEFIYLADPEAHVEYDYKRALQLVHKIQLVLTPEHCEYEAKLNYEVGQLAALLQSAASGSPNQYNLLGAQSAVMESGRKVLQKLS</sequence>
<dbReference type="EMBL" id="JJMN01000001">
    <property type="protein sequence ID" value="KDO15663.1"/>
    <property type="molecule type" value="Genomic_DNA"/>
</dbReference>